<keyword evidence="1" id="KW-0378">Hydrolase</keyword>
<proteinExistence type="predicted"/>
<name>W1UYL1_9FIRM</name>
<accession>W1UYL1</accession>
<protein>
    <submittedName>
        <fullName evidence="1">Cell wall-associated hydrolase</fullName>
    </submittedName>
</protein>
<dbReference type="EMBL" id="AZMJ01000532">
    <property type="protein sequence ID" value="ETI98802.1"/>
    <property type="molecule type" value="Genomic_DNA"/>
</dbReference>
<dbReference type="Proteomes" id="UP000018855">
    <property type="component" value="Unassembled WGS sequence"/>
</dbReference>
<dbReference type="AlphaFoldDB" id="W1UYL1"/>
<sequence>MRRNAPLHWLHCLSKALDLLVPVSSKPHGSSTPGLSTMSS</sequence>
<evidence type="ECO:0000313" key="2">
    <source>
        <dbReference type="Proteomes" id="UP000018855"/>
    </source>
</evidence>
<evidence type="ECO:0000313" key="1">
    <source>
        <dbReference type="EMBL" id="ETI98802.1"/>
    </source>
</evidence>
<organism evidence="1 2">
    <name type="scientific">Veillonella dispar DORA_11</name>
    <dbReference type="NCBI Taxonomy" id="1403949"/>
    <lineage>
        <taxon>Bacteria</taxon>
        <taxon>Bacillati</taxon>
        <taxon>Bacillota</taxon>
        <taxon>Negativicutes</taxon>
        <taxon>Veillonellales</taxon>
        <taxon>Veillonellaceae</taxon>
        <taxon>Veillonella</taxon>
    </lineage>
</organism>
<comment type="caution">
    <text evidence="1">The sequence shown here is derived from an EMBL/GenBank/DDBJ whole genome shotgun (WGS) entry which is preliminary data.</text>
</comment>
<reference evidence="1 2" key="1">
    <citation type="submission" date="2013-12" db="EMBL/GenBank/DDBJ databases">
        <title>A Varibaculum cambriense genome reconstructed from a premature infant gut community with otherwise low bacterial novelty that shifts toward anaerobic metabolism during the third week of life.</title>
        <authorList>
            <person name="Brown C.T."/>
            <person name="Sharon I."/>
            <person name="Thomas B.C."/>
            <person name="Castelle C.J."/>
            <person name="Morowitz M.J."/>
            <person name="Banfield J.F."/>
        </authorList>
    </citation>
    <scope>NUCLEOTIDE SEQUENCE [LARGE SCALE GENOMIC DNA]</scope>
    <source>
        <strain evidence="2">DORA_11</strain>
    </source>
</reference>
<dbReference type="GO" id="GO:0016787">
    <property type="term" value="F:hydrolase activity"/>
    <property type="evidence" value="ECO:0007669"/>
    <property type="project" value="UniProtKB-KW"/>
</dbReference>
<gene>
    <name evidence="1" type="ORF">Q619_VDC00532G0014</name>
</gene>
<feature type="non-terminal residue" evidence="1">
    <location>
        <position position="40"/>
    </location>
</feature>